<name>A0A016V0L0_9BILA</name>
<keyword evidence="2" id="KW-1185">Reference proteome</keyword>
<gene>
    <name evidence="1" type="primary">Acey_s0020.g55</name>
    <name evidence="1" type="ORF">Y032_0020g55</name>
</gene>
<dbReference type="AlphaFoldDB" id="A0A016V0L0"/>
<dbReference type="EMBL" id="JARK01001356">
    <property type="protein sequence ID" value="EYC21204.1"/>
    <property type="molecule type" value="Genomic_DNA"/>
</dbReference>
<reference evidence="2" key="1">
    <citation type="journal article" date="2015" name="Nat. Genet.">
        <title>The genome and transcriptome of the zoonotic hookworm Ancylostoma ceylanicum identify infection-specific gene families.</title>
        <authorList>
            <person name="Schwarz E.M."/>
            <person name="Hu Y."/>
            <person name="Antoshechkin I."/>
            <person name="Miller M.M."/>
            <person name="Sternberg P.W."/>
            <person name="Aroian R.V."/>
        </authorList>
    </citation>
    <scope>NUCLEOTIDE SEQUENCE</scope>
    <source>
        <strain evidence="2">HY135</strain>
    </source>
</reference>
<sequence>MPELFLQSFGFLGSVIMRLHHFPLMIALDTAAIVLEDCSNLRRCALDCEADAHRLWAGRRGGHGCWRRRLLYSSRAV</sequence>
<evidence type="ECO:0000313" key="2">
    <source>
        <dbReference type="Proteomes" id="UP000024635"/>
    </source>
</evidence>
<comment type="caution">
    <text evidence="1">The sequence shown here is derived from an EMBL/GenBank/DDBJ whole genome shotgun (WGS) entry which is preliminary data.</text>
</comment>
<accession>A0A016V0L0</accession>
<protein>
    <submittedName>
        <fullName evidence="1">Uncharacterized protein</fullName>
    </submittedName>
</protein>
<organism evidence="1 2">
    <name type="scientific">Ancylostoma ceylanicum</name>
    <dbReference type="NCBI Taxonomy" id="53326"/>
    <lineage>
        <taxon>Eukaryota</taxon>
        <taxon>Metazoa</taxon>
        <taxon>Ecdysozoa</taxon>
        <taxon>Nematoda</taxon>
        <taxon>Chromadorea</taxon>
        <taxon>Rhabditida</taxon>
        <taxon>Rhabditina</taxon>
        <taxon>Rhabditomorpha</taxon>
        <taxon>Strongyloidea</taxon>
        <taxon>Ancylostomatidae</taxon>
        <taxon>Ancylostomatinae</taxon>
        <taxon>Ancylostoma</taxon>
    </lineage>
</organism>
<proteinExistence type="predicted"/>
<evidence type="ECO:0000313" key="1">
    <source>
        <dbReference type="EMBL" id="EYC21204.1"/>
    </source>
</evidence>
<dbReference type="Proteomes" id="UP000024635">
    <property type="component" value="Unassembled WGS sequence"/>
</dbReference>